<reference evidence="2 3" key="1">
    <citation type="journal article" date="2024" name="BMC Genomics">
        <title>De novo assembly and annotation of Popillia japonica's genome with initial clues to its potential as an invasive pest.</title>
        <authorList>
            <person name="Cucini C."/>
            <person name="Boschi S."/>
            <person name="Funari R."/>
            <person name="Cardaioli E."/>
            <person name="Iannotti N."/>
            <person name="Marturano G."/>
            <person name="Paoli F."/>
            <person name="Bruttini M."/>
            <person name="Carapelli A."/>
            <person name="Frati F."/>
            <person name="Nardi F."/>
        </authorList>
    </citation>
    <scope>NUCLEOTIDE SEQUENCE [LARGE SCALE GENOMIC DNA]</scope>
    <source>
        <strain evidence="2">DMR45628</strain>
    </source>
</reference>
<dbReference type="AlphaFoldDB" id="A0AAW1LU22"/>
<evidence type="ECO:0000313" key="2">
    <source>
        <dbReference type="EMBL" id="KAK9738649.1"/>
    </source>
</evidence>
<evidence type="ECO:0000313" key="3">
    <source>
        <dbReference type="Proteomes" id="UP001458880"/>
    </source>
</evidence>
<proteinExistence type="predicted"/>
<feature type="region of interest" description="Disordered" evidence="1">
    <location>
        <begin position="1"/>
        <end position="35"/>
    </location>
</feature>
<feature type="compositionally biased region" description="Basic and acidic residues" evidence="1">
    <location>
        <begin position="1"/>
        <end position="17"/>
    </location>
</feature>
<keyword evidence="3" id="KW-1185">Reference proteome</keyword>
<name>A0AAW1LU22_POPJA</name>
<organism evidence="2 3">
    <name type="scientific">Popillia japonica</name>
    <name type="common">Japanese beetle</name>
    <dbReference type="NCBI Taxonomy" id="7064"/>
    <lineage>
        <taxon>Eukaryota</taxon>
        <taxon>Metazoa</taxon>
        <taxon>Ecdysozoa</taxon>
        <taxon>Arthropoda</taxon>
        <taxon>Hexapoda</taxon>
        <taxon>Insecta</taxon>
        <taxon>Pterygota</taxon>
        <taxon>Neoptera</taxon>
        <taxon>Endopterygota</taxon>
        <taxon>Coleoptera</taxon>
        <taxon>Polyphaga</taxon>
        <taxon>Scarabaeiformia</taxon>
        <taxon>Scarabaeidae</taxon>
        <taxon>Rutelinae</taxon>
        <taxon>Popillia</taxon>
    </lineage>
</organism>
<feature type="compositionally biased region" description="Polar residues" evidence="1">
    <location>
        <begin position="19"/>
        <end position="33"/>
    </location>
</feature>
<comment type="caution">
    <text evidence="2">The sequence shown here is derived from an EMBL/GenBank/DDBJ whole genome shotgun (WGS) entry which is preliminary data.</text>
</comment>
<sequence length="78" mass="9233">MHKQDDSTENNNREHMRNQRSSSRVKGQSQTKDVVNWDRMGRRFWNEYVSPMANNRLAKIARIGKPAVRRLPGRSPKR</sequence>
<protein>
    <submittedName>
        <fullName evidence="2">Uncharacterized protein</fullName>
    </submittedName>
</protein>
<evidence type="ECO:0000256" key="1">
    <source>
        <dbReference type="SAM" id="MobiDB-lite"/>
    </source>
</evidence>
<accession>A0AAW1LU22</accession>
<dbReference type="Proteomes" id="UP001458880">
    <property type="component" value="Unassembled WGS sequence"/>
</dbReference>
<gene>
    <name evidence="2" type="ORF">QE152_g9719</name>
</gene>
<dbReference type="EMBL" id="JASPKY010000084">
    <property type="protein sequence ID" value="KAK9738649.1"/>
    <property type="molecule type" value="Genomic_DNA"/>
</dbReference>